<dbReference type="GO" id="GO:0008168">
    <property type="term" value="F:methyltransferase activity"/>
    <property type="evidence" value="ECO:0007669"/>
    <property type="project" value="UniProtKB-KW"/>
</dbReference>
<feature type="compositionally biased region" description="Basic and acidic residues" evidence="1">
    <location>
        <begin position="519"/>
        <end position="528"/>
    </location>
</feature>
<name>A0A3N0XW65_ANAGA</name>
<dbReference type="SUPFAM" id="SSF82199">
    <property type="entry name" value="SET domain"/>
    <property type="match status" value="1"/>
</dbReference>
<evidence type="ECO:0000256" key="1">
    <source>
        <dbReference type="SAM" id="MobiDB-lite"/>
    </source>
</evidence>
<gene>
    <name evidence="3" type="ORF">DPX16_3755</name>
</gene>
<dbReference type="InterPro" id="IPR046341">
    <property type="entry name" value="SET_dom_sf"/>
</dbReference>
<dbReference type="AlphaFoldDB" id="A0A3N0XW65"/>
<dbReference type="Proteomes" id="UP000281406">
    <property type="component" value="Unassembled WGS sequence"/>
</dbReference>
<dbReference type="OrthoDB" id="9907715at2759"/>
<feature type="compositionally biased region" description="Low complexity" evidence="1">
    <location>
        <begin position="114"/>
        <end position="128"/>
    </location>
</feature>
<dbReference type="PANTHER" id="PTHR47306:SF2">
    <property type="entry name" value="CORE-BINDING (CB) DOMAIN-CONTAINING PROTEIN"/>
    <property type="match status" value="1"/>
</dbReference>
<dbReference type="GO" id="GO:0032259">
    <property type="term" value="P:methylation"/>
    <property type="evidence" value="ECO:0007669"/>
    <property type="project" value="UniProtKB-KW"/>
</dbReference>
<feature type="region of interest" description="Disordered" evidence="1">
    <location>
        <begin position="63"/>
        <end position="83"/>
    </location>
</feature>
<dbReference type="Gene3D" id="2.170.270.10">
    <property type="entry name" value="SET domain"/>
    <property type="match status" value="1"/>
</dbReference>
<accession>A0A3N0XW65</accession>
<protein>
    <submittedName>
        <fullName evidence="3">N-lysine methyltransferase KMT5A</fullName>
    </submittedName>
</protein>
<reference evidence="3 4" key="1">
    <citation type="submission" date="2018-10" db="EMBL/GenBank/DDBJ databases">
        <title>Genome assembly for a Yunnan-Guizhou Plateau 3E fish, Anabarilius grahami (Regan), and its evolutionary and genetic applications.</title>
        <authorList>
            <person name="Jiang W."/>
        </authorList>
    </citation>
    <scope>NUCLEOTIDE SEQUENCE [LARGE SCALE GENOMIC DNA]</scope>
    <source>
        <strain evidence="3">AG-KIZ</strain>
        <tissue evidence="3">Muscle</tissue>
    </source>
</reference>
<keyword evidence="3" id="KW-0489">Methyltransferase</keyword>
<keyword evidence="3" id="KW-0808">Transferase</keyword>
<organism evidence="3 4">
    <name type="scientific">Anabarilius grahami</name>
    <name type="common">Kanglang fish</name>
    <name type="synonym">Barilius grahami</name>
    <dbReference type="NCBI Taxonomy" id="495550"/>
    <lineage>
        <taxon>Eukaryota</taxon>
        <taxon>Metazoa</taxon>
        <taxon>Chordata</taxon>
        <taxon>Craniata</taxon>
        <taxon>Vertebrata</taxon>
        <taxon>Euteleostomi</taxon>
        <taxon>Actinopterygii</taxon>
        <taxon>Neopterygii</taxon>
        <taxon>Teleostei</taxon>
        <taxon>Ostariophysi</taxon>
        <taxon>Cypriniformes</taxon>
        <taxon>Xenocyprididae</taxon>
        <taxon>Xenocypridinae</taxon>
        <taxon>Xenocypridinae incertae sedis</taxon>
        <taxon>Anabarilius</taxon>
    </lineage>
</organism>
<dbReference type="InterPro" id="IPR001214">
    <property type="entry name" value="SET_dom"/>
</dbReference>
<evidence type="ECO:0000313" key="4">
    <source>
        <dbReference type="Proteomes" id="UP000281406"/>
    </source>
</evidence>
<sequence>MKHSTPEERLEEVNRAKESTKAWTREARNWDYKEMVRRYPHRPSRLALLEELRQRKFFVANAPNQADLEPEEPSTSTAVVPTASGLSGAAGGCSEAAGVSSQAAGVSSQAAGGVLVSEDSSSEGSTTDASDRTWQRDQVQPTTGVRVKMLNMGLYQKFPAEEPMLTDFKGYLINTLQVTNCQQVIDNVSRMLRYIQPTGDKVTLDFLLKSTETKDFLTQLRRTDMGPATILNYIKNTIRFVQYLKTHLNLVAADPDFYRKCQAYIDLLTSLRKPVSKSNSKVTCKIRYERFIEGEKSLQECQAVLRKAKKDMLSVYGRMLEGDHVASEEKTMFRYYCEAILILGHFQRPGAVEGLTTTEWDARKNNGGKVCVAVSEHKTAAMQIAVFALTMEDAAILDAYYTWIRPECTRQDVDDGKRFFISTSGTKIRSATNDLCRLHAHYKLPNIKSQQVRRTVETDAAATFTEEQKASVAHYMAHSTAVANQHYRMKTLDSVVATSNLLSSLSRYSSDDSGEEVAQAEKRRRVEEEVSSPTSDFDVFLQAFPVGITGQPPNKTQRAKAGFPTDRVFYDKWRALQYSRREQHLLSKCSRCAPTAAKVAKFIEAEGWTANHPRPEDIIVKWRPLSRAQAQSDPAIIRGVTSQKWSGLAAKDFGGQKGVVATKAFGKGSILCDFHGKVITGAEGREIAEMQDELGHLFFFKHGSEEVCIDAETFPCECHPSLETKGRLITHSKKNYNVQPLHCVVKLQEGDRDVLLFQATKDISKDEKIRFNHSIKKRSFHGEEEELEWLDH</sequence>
<feature type="region of interest" description="Disordered" evidence="1">
    <location>
        <begin position="1"/>
        <end position="22"/>
    </location>
</feature>
<proteinExistence type="predicted"/>
<dbReference type="Pfam" id="PF00856">
    <property type="entry name" value="SET"/>
    <property type="match status" value="1"/>
</dbReference>
<dbReference type="PROSITE" id="PS50280">
    <property type="entry name" value="SET"/>
    <property type="match status" value="1"/>
</dbReference>
<dbReference type="EMBL" id="RJVU01059826">
    <property type="protein sequence ID" value="ROJ64733.1"/>
    <property type="molecule type" value="Genomic_DNA"/>
</dbReference>
<evidence type="ECO:0000313" key="3">
    <source>
        <dbReference type="EMBL" id="ROJ64733.1"/>
    </source>
</evidence>
<feature type="domain" description="SET" evidence="2">
    <location>
        <begin position="634"/>
        <end position="774"/>
    </location>
</feature>
<feature type="region of interest" description="Disordered" evidence="1">
    <location>
        <begin position="114"/>
        <end position="140"/>
    </location>
</feature>
<feature type="region of interest" description="Disordered" evidence="1">
    <location>
        <begin position="506"/>
        <end position="529"/>
    </location>
</feature>
<keyword evidence="4" id="KW-1185">Reference proteome</keyword>
<dbReference type="PANTHER" id="PTHR47306">
    <property type="entry name" value="SI:CH211-178J18.4-RELATED"/>
    <property type="match status" value="1"/>
</dbReference>
<evidence type="ECO:0000259" key="2">
    <source>
        <dbReference type="PROSITE" id="PS50280"/>
    </source>
</evidence>
<comment type="caution">
    <text evidence="3">The sequence shown here is derived from an EMBL/GenBank/DDBJ whole genome shotgun (WGS) entry which is preliminary data.</text>
</comment>